<reference evidence="1 2" key="1">
    <citation type="submission" date="2018-09" db="EMBL/GenBank/DDBJ databases">
        <authorList>
            <person name="Zhu H."/>
        </authorList>
    </citation>
    <scope>NUCLEOTIDE SEQUENCE [LARGE SCALE GENOMIC DNA]</scope>
    <source>
        <strain evidence="1 2">K2W22B-5</strain>
    </source>
</reference>
<organism evidence="1 2">
    <name type="scientific">Azospirillum cavernae</name>
    <dbReference type="NCBI Taxonomy" id="2320860"/>
    <lineage>
        <taxon>Bacteria</taxon>
        <taxon>Pseudomonadati</taxon>
        <taxon>Pseudomonadota</taxon>
        <taxon>Alphaproteobacteria</taxon>
        <taxon>Rhodospirillales</taxon>
        <taxon>Azospirillaceae</taxon>
        <taxon>Azospirillum</taxon>
    </lineage>
</organism>
<evidence type="ECO:0000313" key="2">
    <source>
        <dbReference type="Proteomes" id="UP000283458"/>
    </source>
</evidence>
<dbReference type="Proteomes" id="UP000283458">
    <property type="component" value="Unassembled WGS sequence"/>
</dbReference>
<accession>A0A418W4H9</accession>
<comment type="caution">
    <text evidence="1">The sequence shown here is derived from an EMBL/GenBank/DDBJ whole genome shotgun (WGS) entry which is preliminary data.</text>
</comment>
<dbReference type="RefSeq" id="WP_119830555.1">
    <property type="nucleotide sequence ID" value="NZ_QYUL01000001.1"/>
</dbReference>
<name>A0A418W4H9_9PROT</name>
<evidence type="ECO:0000313" key="1">
    <source>
        <dbReference type="EMBL" id="RJF84922.1"/>
    </source>
</evidence>
<proteinExistence type="predicted"/>
<dbReference type="AlphaFoldDB" id="A0A418W4H9"/>
<protein>
    <submittedName>
        <fullName evidence="1">Uncharacterized protein</fullName>
    </submittedName>
</protein>
<keyword evidence="2" id="KW-1185">Reference proteome</keyword>
<dbReference type="OrthoDB" id="7306039at2"/>
<dbReference type="EMBL" id="QYUL01000001">
    <property type="protein sequence ID" value="RJF84922.1"/>
    <property type="molecule type" value="Genomic_DNA"/>
</dbReference>
<gene>
    <name evidence="1" type="ORF">D3877_10665</name>
</gene>
<sequence length="150" mass="15742">MGLRAVAQPLPVVKSWGSYGLSVDQTVGLGVNGPIRFDTVTGGNLGISAYTITLPQGRTFRLMSALSWSFSTGNAGARTSWYDVTAGTWIGTEAQHIPGTNTTPWTSQPVNHAIVSTMAGAVAVQLRINVSNSPSGVFRIASFAEVMEIG</sequence>